<reference evidence="4 5" key="1">
    <citation type="submission" date="2016-06" db="EMBL/GenBank/DDBJ databases">
        <title>Comparative genomics of the ectomycorrhizal sister species Rhizopogon vinicolor and Rhizopogon vesiculosus (Basidiomycota: Boletales) reveals a divergence of the mating type B locus.</title>
        <authorList>
            <consortium name="DOE Joint Genome Institute"/>
            <person name="Mujic A.B."/>
            <person name="Kuo A."/>
            <person name="Tritt A."/>
            <person name="Lipzen A."/>
            <person name="Chen C."/>
            <person name="Johnson J."/>
            <person name="Sharma A."/>
            <person name="Barry K."/>
            <person name="Grigoriev I.V."/>
            <person name="Spatafora J.W."/>
        </authorList>
    </citation>
    <scope>NUCLEOTIDE SEQUENCE [LARGE SCALE GENOMIC DNA]</scope>
    <source>
        <strain evidence="4 5">AM-OR11-026</strain>
    </source>
</reference>
<protein>
    <submittedName>
        <fullName evidence="4">Uncharacterized protein</fullName>
    </submittedName>
</protein>
<dbReference type="OrthoDB" id="760868at2759"/>
<dbReference type="GO" id="GO:0006606">
    <property type="term" value="P:protein import into nucleus"/>
    <property type="evidence" value="ECO:0007669"/>
    <property type="project" value="TreeGrafter"/>
</dbReference>
<dbReference type="PANTHER" id="PTHR10997">
    <property type="entry name" value="IMPORTIN-7, 8, 11"/>
    <property type="match status" value="1"/>
</dbReference>
<dbReference type="Proteomes" id="UP000092154">
    <property type="component" value="Unassembled WGS sequence"/>
</dbReference>
<dbReference type="GO" id="GO:0005829">
    <property type="term" value="C:cytosol"/>
    <property type="evidence" value="ECO:0007669"/>
    <property type="project" value="TreeGrafter"/>
</dbReference>
<proteinExistence type="predicted"/>
<dbReference type="STRING" id="1314800.A0A1B7N8Z2"/>
<dbReference type="AlphaFoldDB" id="A0A1B7N8Z2"/>
<accession>A0A1B7N8Z2</accession>
<dbReference type="SUPFAM" id="SSF48371">
    <property type="entry name" value="ARM repeat"/>
    <property type="match status" value="2"/>
</dbReference>
<dbReference type="InParanoid" id="A0A1B7N8Z2"/>
<keyword evidence="3" id="KW-0813">Transport</keyword>
<evidence type="ECO:0000256" key="3">
    <source>
        <dbReference type="ARBA" id="ARBA00022927"/>
    </source>
</evidence>
<dbReference type="GO" id="GO:0005635">
    <property type="term" value="C:nuclear envelope"/>
    <property type="evidence" value="ECO:0007669"/>
    <property type="project" value="TreeGrafter"/>
</dbReference>
<dbReference type="EMBL" id="KV448184">
    <property type="protein sequence ID" value="OAX41298.1"/>
    <property type="molecule type" value="Genomic_DNA"/>
</dbReference>
<keyword evidence="3" id="KW-0653">Protein transport</keyword>
<sequence length="494" mass="55033">MYILVVGRGTGAAGRLNECRLQTKTGELLVSPIKDQGNTVTSVIWSSYSSKLYPVCKRTQLSAPVGRTVTFPHTISQNVLACVGNEGIAQFKVYLRQVELYDVSRQVWLSKKCQYQIFQFFTECIKPKSTWILLKPYVDSLVANFTFPQLTFNASKQAMWEDDPVEYVRASIGAFIRLLSNIHVSHARQTTNRTPTSLLPILQFINIVLRLNPSPVQRFGALTMIAVLGPFIVRHPDVKRGLKQFMVQHVLPEFTAQEAYLRSVILLGVVTKAGITWLSEEQTEEAPDNINVESLVSEGDDHKVYGAMGVTKTIGTEVIMPIILFTLENKLIEMLPSLGSFMSYGTEVLKARPDHRQKVFGMYRTALTGPQLGDNGIITIAADHIDTGEMSSFRLAILDILVNAVLYNASAVLHFMEAYKPGFARVFFYHRFAAINGENKLPRVHDKKLTILALCKLLEMNAVLIPDGLWDGWPGIVVGALNIFKTLPQAVASA</sequence>
<keyword evidence="5" id="KW-1185">Reference proteome</keyword>
<comment type="subcellular location">
    <subcellularLocation>
        <location evidence="1">Cytoplasm</location>
    </subcellularLocation>
</comment>
<organism evidence="4 5">
    <name type="scientific">Rhizopogon vinicolor AM-OR11-026</name>
    <dbReference type="NCBI Taxonomy" id="1314800"/>
    <lineage>
        <taxon>Eukaryota</taxon>
        <taxon>Fungi</taxon>
        <taxon>Dikarya</taxon>
        <taxon>Basidiomycota</taxon>
        <taxon>Agaricomycotina</taxon>
        <taxon>Agaricomycetes</taxon>
        <taxon>Agaricomycetidae</taxon>
        <taxon>Boletales</taxon>
        <taxon>Suillineae</taxon>
        <taxon>Rhizopogonaceae</taxon>
        <taxon>Rhizopogon</taxon>
    </lineage>
</organism>
<keyword evidence="2" id="KW-0963">Cytoplasm</keyword>
<dbReference type="PANTHER" id="PTHR10997:SF18">
    <property type="entry name" value="D-IMPORTIN 7_RANBP7"/>
    <property type="match status" value="1"/>
</dbReference>
<evidence type="ECO:0000256" key="2">
    <source>
        <dbReference type="ARBA" id="ARBA00022490"/>
    </source>
</evidence>
<name>A0A1B7N8Z2_9AGAM</name>
<evidence type="ECO:0000313" key="4">
    <source>
        <dbReference type="EMBL" id="OAX41298.1"/>
    </source>
</evidence>
<gene>
    <name evidence="4" type="ORF">K503DRAFT_780748</name>
</gene>
<dbReference type="InterPro" id="IPR011989">
    <property type="entry name" value="ARM-like"/>
</dbReference>
<dbReference type="Gene3D" id="1.25.10.10">
    <property type="entry name" value="Leucine-rich Repeat Variant"/>
    <property type="match status" value="2"/>
</dbReference>
<dbReference type="InterPro" id="IPR016024">
    <property type="entry name" value="ARM-type_fold"/>
</dbReference>
<evidence type="ECO:0000313" key="5">
    <source>
        <dbReference type="Proteomes" id="UP000092154"/>
    </source>
</evidence>
<evidence type="ECO:0000256" key="1">
    <source>
        <dbReference type="ARBA" id="ARBA00004496"/>
    </source>
</evidence>